<dbReference type="Gene3D" id="3.40.190.290">
    <property type="match status" value="1"/>
</dbReference>
<dbReference type="RefSeq" id="WP_103658244.1">
    <property type="nucleotide sequence ID" value="NZ_CP192765.1"/>
</dbReference>
<name>A0AAE5RZ15_9HYPH</name>
<dbReference type="GO" id="GO:0043565">
    <property type="term" value="F:sequence-specific DNA binding"/>
    <property type="evidence" value="ECO:0007669"/>
    <property type="project" value="TreeGrafter"/>
</dbReference>
<dbReference type="Proteomes" id="UP000237447">
    <property type="component" value="Unassembled WGS sequence"/>
</dbReference>
<dbReference type="CDD" id="cd08422">
    <property type="entry name" value="PBP2_CrgA_like"/>
    <property type="match status" value="1"/>
</dbReference>
<dbReference type="InterPro" id="IPR036388">
    <property type="entry name" value="WH-like_DNA-bd_sf"/>
</dbReference>
<evidence type="ECO:0000313" key="4">
    <source>
        <dbReference type="EMBL" id="POO51988.1"/>
    </source>
</evidence>
<dbReference type="PANTHER" id="PTHR30537:SF21">
    <property type="entry name" value="HTH-TYPE TRANSCRIPTIONAL REGULATOR SINR-RELATED"/>
    <property type="match status" value="1"/>
</dbReference>
<evidence type="ECO:0000313" key="6">
    <source>
        <dbReference type="Proteomes" id="UP001277561"/>
    </source>
</evidence>
<dbReference type="GO" id="GO:0003700">
    <property type="term" value="F:DNA-binding transcription factor activity"/>
    <property type="evidence" value="ECO:0007669"/>
    <property type="project" value="TreeGrafter"/>
</dbReference>
<comment type="similarity">
    <text evidence="1">Belongs to the LysR transcriptional regulatory family.</text>
</comment>
<dbReference type="PANTHER" id="PTHR30537">
    <property type="entry name" value="HTH-TYPE TRANSCRIPTIONAL REGULATOR"/>
    <property type="match status" value="1"/>
</dbReference>
<dbReference type="GeneID" id="86879873"/>
<accession>A0AAE5RZ15</accession>
<dbReference type="InterPro" id="IPR005119">
    <property type="entry name" value="LysR_subst-bd"/>
</dbReference>
<dbReference type="AlphaFoldDB" id="A0AAE5RZ15"/>
<dbReference type="GO" id="GO:0006351">
    <property type="term" value="P:DNA-templated transcription"/>
    <property type="evidence" value="ECO:0007669"/>
    <property type="project" value="TreeGrafter"/>
</dbReference>
<organism evidence="4 5">
    <name type="scientific">Agrobacterium rosae</name>
    <dbReference type="NCBI Taxonomy" id="1972867"/>
    <lineage>
        <taxon>Bacteria</taxon>
        <taxon>Pseudomonadati</taxon>
        <taxon>Pseudomonadota</taxon>
        <taxon>Alphaproteobacteria</taxon>
        <taxon>Hyphomicrobiales</taxon>
        <taxon>Rhizobiaceae</taxon>
        <taxon>Rhizobium/Agrobacterium group</taxon>
        <taxon>Agrobacterium</taxon>
    </lineage>
</organism>
<dbReference type="EMBL" id="JAVRAD010000015">
    <property type="protein sequence ID" value="MDX8332273.1"/>
    <property type="molecule type" value="Genomic_DNA"/>
</dbReference>
<feature type="domain" description="LysR substrate-binding" evidence="2">
    <location>
        <begin position="95"/>
        <end position="213"/>
    </location>
</feature>
<dbReference type="SUPFAM" id="SSF46785">
    <property type="entry name" value="Winged helix' DNA-binding domain"/>
    <property type="match status" value="1"/>
</dbReference>
<evidence type="ECO:0000256" key="1">
    <source>
        <dbReference type="ARBA" id="ARBA00009437"/>
    </source>
</evidence>
<comment type="caution">
    <text evidence="4">The sequence shown here is derived from an EMBL/GenBank/DDBJ whole genome shotgun (WGS) entry which is preliminary data.</text>
</comment>
<dbReference type="InterPro" id="IPR058163">
    <property type="entry name" value="LysR-type_TF_proteobact-type"/>
</dbReference>
<sequence>MKVGRLAEHNRLDQGANQTLRRLLFDTVVERACHAPQVTVKVRDCLLTKQLNIGLFERSTRHLRITNEGRVIVERVWSALAVLDEATEIARTGSDDLSGSIRITAPLPFGSRYVAAATAAFRKRHPKVGFELQLTDRVVDIYAGEVDVAIRAAHLNDSQLIVRRLADNRRVLVAAPEYYKQNAWPHEPTDLLNHTCLIFSYSGLPKNELAFAFRRDYQRDFRSK</sequence>
<evidence type="ECO:0000313" key="5">
    <source>
        <dbReference type="Proteomes" id="UP000237447"/>
    </source>
</evidence>
<keyword evidence="6" id="KW-1185">Reference proteome</keyword>
<dbReference type="Gene3D" id="1.10.10.10">
    <property type="entry name" value="Winged helix-like DNA-binding domain superfamily/Winged helix DNA-binding domain"/>
    <property type="match status" value="1"/>
</dbReference>
<dbReference type="EMBL" id="NXEJ01000005">
    <property type="protein sequence ID" value="POO51988.1"/>
    <property type="molecule type" value="Genomic_DNA"/>
</dbReference>
<dbReference type="SUPFAM" id="SSF53850">
    <property type="entry name" value="Periplasmic binding protein-like II"/>
    <property type="match status" value="1"/>
</dbReference>
<reference evidence="4 5" key="1">
    <citation type="journal article" date="2018" name="Syst. Appl. Microbiol.">
        <title>Agrobacterium rosae sp. nov., isolated from galls on different agricultural crops.</title>
        <authorList>
            <person name="Kuzmanovic N."/>
            <person name="Pulawska J."/>
            <person name="Smalla K."/>
            <person name="Nesme X."/>
        </authorList>
    </citation>
    <scope>NUCLEOTIDE SEQUENCE [LARGE SCALE GENOMIC DNA]</scope>
    <source>
        <strain evidence="4 5">NCPPB 1650</strain>
    </source>
</reference>
<proteinExistence type="inferred from homology"/>
<evidence type="ECO:0000259" key="2">
    <source>
        <dbReference type="Pfam" id="PF03466"/>
    </source>
</evidence>
<reference evidence="3 6" key="2">
    <citation type="journal article" date="2023" name="Phytobiomes J">
        <title>Deciphering the key players within the bacterial microbiota associated with aerial crown gall tumors on rhododendron: Insights into the gallobiome.</title>
        <authorList>
            <person name="Kuzmanovic N."/>
            <person name="Nesme J."/>
            <person name="Wolf J."/>
            <person name="Neumann-Schaal M."/>
            <person name="Petersen J."/>
            <person name="Fernandez-Gnecco G."/>
            <person name="Sproeer C."/>
            <person name="Bunk B."/>
            <person name="Overmann J."/>
            <person name="Sorensen S.J."/>
            <person name="Idczak E."/>
            <person name="Smalla K."/>
        </authorList>
    </citation>
    <scope>NUCLEOTIDE SEQUENCE [LARGE SCALE GENOMIC DNA]</scope>
    <source>
        <strain evidence="3">Rho-14.1</strain>
        <strain evidence="6">rho-14.1</strain>
    </source>
</reference>
<dbReference type="Proteomes" id="UP001277561">
    <property type="component" value="Unassembled WGS sequence"/>
</dbReference>
<protein>
    <submittedName>
        <fullName evidence="3">LysR substrate-binding domain-containing protein</fullName>
    </submittedName>
</protein>
<dbReference type="InterPro" id="IPR036390">
    <property type="entry name" value="WH_DNA-bd_sf"/>
</dbReference>
<dbReference type="Pfam" id="PF03466">
    <property type="entry name" value="LysR_substrate"/>
    <property type="match status" value="1"/>
</dbReference>
<gene>
    <name evidence="4" type="ORF">CPJ18_11020</name>
    <name evidence="3" type="ORF">RMS29_23960</name>
</gene>
<evidence type="ECO:0000313" key="3">
    <source>
        <dbReference type="EMBL" id="MDX8332273.1"/>
    </source>
</evidence>